<organism evidence="1 2">
    <name type="scientific">Photobacterium angustum</name>
    <dbReference type="NCBI Taxonomy" id="661"/>
    <lineage>
        <taxon>Bacteria</taxon>
        <taxon>Pseudomonadati</taxon>
        <taxon>Pseudomonadota</taxon>
        <taxon>Gammaproteobacteria</taxon>
        <taxon>Vibrionales</taxon>
        <taxon>Vibrionaceae</taxon>
        <taxon>Photobacterium</taxon>
    </lineage>
</organism>
<accession>A0A855SEK2</accession>
<gene>
    <name evidence="1" type="ORF">C0W41_05545</name>
</gene>
<dbReference type="EMBL" id="PYOY01000002">
    <property type="protein sequence ID" value="PSX08554.1"/>
    <property type="molecule type" value="Genomic_DNA"/>
</dbReference>
<dbReference type="Proteomes" id="UP000241440">
    <property type="component" value="Unassembled WGS sequence"/>
</dbReference>
<protein>
    <submittedName>
        <fullName evidence="1">Uncharacterized protein</fullName>
    </submittedName>
</protein>
<dbReference type="RefSeq" id="WP_045082463.1">
    <property type="nucleotide sequence ID" value="NZ_JZSX01000001.1"/>
</dbReference>
<evidence type="ECO:0000313" key="2">
    <source>
        <dbReference type="Proteomes" id="UP000241440"/>
    </source>
</evidence>
<comment type="caution">
    <text evidence="1">The sequence shown here is derived from an EMBL/GenBank/DDBJ whole genome shotgun (WGS) entry which is preliminary data.</text>
</comment>
<name>A0A855SEK2_PHOAN</name>
<sequence length="95" mass="10687">MIPQIKEAPKAPPAAESIAQARQLFKANSQGGLIYDNLPKRTKAMICFGARLSQAHIDMKLSDMDEVSRAKVYRLVNEFYHDVKPLITVPLSKFK</sequence>
<reference evidence="1 2" key="1">
    <citation type="submission" date="2018-01" db="EMBL/GenBank/DDBJ databases">
        <title>Whole genome sequencing of Histamine producing bacteria.</title>
        <authorList>
            <person name="Butler K."/>
        </authorList>
    </citation>
    <scope>NUCLEOTIDE SEQUENCE [LARGE SCALE GENOMIC DNA]</scope>
    <source>
        <strain evidence="1 2">A2-1</strain>
    </source>
</reference>
<evidence type="ECO:0000313" key="1">
    <source>
        <dbReference type="EMBL" id="PSX08554.1"/>
    </source>
</evidence>
<dbReference type="GeneID" id="61230080"/>
<dbReference type="AlphaFoldDB" id="A0A855SEK2"/>
<proteinExistence type="predicted"/>